<dbReference type="InterPro" id="IPR003609">
    <property type="entry name" value="Pan_app"/>
</dbReference>
<reference evidence="1" key="1">
    <citation type="submission" date="2021-02" db="EMBL/GenBank/DDBJ databases">
        <authorList>
            <person name="Bekaert M."/>
        </authorList>
    </citation>
    <scope>NUCLEOTIDE SEQUENCE</scope>
    <source>
        <strain evidence="1">IoA-00</strain>
    </source>
</reference>
<dbReference type="PANTHER" id="PTHR47327">
    <property type="entry name" value="FI18240P1-RELATED"/>
    <property type="match status" value="1"/>
</dbReference>
<organism evidence="1 2">
    <name type="scientific">Lepeophtheirus salmonis</name>
    <name type="common">Salmon louse</name>
    <name type="synonym">Caligus salmonis</name>
    <dbReference type="NCBI Taxonomy" id="72036"/>
    <lineage>
        <taxon>Eukaryota</taxon>
        <taxon>Metazoa</taxon>
        <taxon>Ecdysozoa</taxon>
        <taxon>Arthropoda</taxon>
        <taxon>Crustacea</taxon>
        <taxon>Multicrustacea</taxon>
        <taxon>Hexanauplia</taxon>
        <taxon>Copepoda</taxon>
        <taxon>Siphonostomatoida</taxon>
        <taxon>Caligidae</taxon>
        <taxon>Lepeophtheirus</taxon>
    </lineage>
</organism>
<name>A0A7R8CSY5_LEPSM</name>
<proteinExistence type="predicted"/>
<evidence type="ECO:0000313" key="2">
    <source>
        <dbReference type="Proteomes" id="UP000675881"/>
    </source>
</evidence>
<keyword evidence="2" id="KW-1185">Reference proteome</keyword>
<dbReference type="InterPro" id="IPR052774">
    <property type="entry name" value="Celegans_DevNeuronal_Protein"/>
</dbReference>
<protein>
    <submittedName>
        <fullName evidence="1">(salmon louse) hypothetical protein</fullName>
    </submittedName>
</protein>
<gene>
    <name evidence="1" type="ORF">LSAA_8529</name>
</gene>
<sequence>MNPLAVPASLFSLSPTTLSYFALLIFLSPLHAQEDLSTTLPPIPTLPESLNNDESAPTESADKLFECEPEYVSFEMKPVQGTLLVYPLTMKRGLCVIFSSSASGNGGQLTPSQFPVFTIYVQKTCLKHAAQCKNAWSFERVMNHELTGFEPEKSSEAEDREDCMDLCLSETEFECRSANYQASSKSCSLSSRDRHAQAGFPGFNTAEGTDYLEINCVSDPNKLCVYDQTKGKILKTVDSVYQAIASKEDCQDLCNNAPFRCHSFDFNDTGDNVCRLSHHSVFTLTQIEEPYLAIEEATTYGLNACYDVSINCHASDMTATVITSTVFNGKVYAKGSPSTCVVDIKESMNFTITMAYNDLECGVVKEGPGSYSNEVIIQHHDRIVTSSDLGLSLSCQYDLTNKSVANAVDMTITGEISPALYEEAVVESPNVIMRVADQTGQNTKTAVVGDPLSLIFEVIDPESPYEIFIRDLVALDGATTNELELIDSRGCPVDTSIMSEVRQSDLGEKTLVSLFDAFRFPTSDMVQFRAMVTPCIPICPPVQCDIIDYTGQSLTVDSFGKRRRRRDISANHNPLVSQRVKRSVDPTEVLVVESLRIVDRYGKSTKKSDSKNRQQKDKNDLRFLEDDLFSSEDISSASTSSCFEEASLIVGAIIFIVVQLCLLLLWTFLWKRKRALLAKEVLVPSFGGSESGYTASSDSLSYLYESRIPHVRRNH</sequence>
<dbReference type="PROSITE" id="PS50948">
    <property type="entry name" value="PAN"/>
    <property type="match status" value="2"/>
</dbReference>
<dbReference type="CDD" id="cd01099">
    <property type="entry name" value="PAN_AP_HGF"/>
    <property type="match status" value="2"/>
</dbReference>
<dbReference type="PROSITE" id="PS51034">
    <property type="entry name" value="ZP_2"/>
    <property type="match status" value="1"/>
</dbReference>
<dbReference type="PANTHER" id="PTHR47327:SF2">
    <property type="entry name" value="FI18240P1-RELATED"/>
    <property type="match status" value="1"/>
</dbReference>
<dbReference type="InterPro" id="IPR001507">
    <property type="entry name" value="ZP_dom"/>
</dbReference>
<dbReference type="OrthoDB" id="5867217at2759"/>
<dbReference type="GO" id="GO:0009653">
    <property type="term" value="P:anatomical structure morphogenesis"/>
    <property type="evidence" value="ECO:0007669"/>
    <property type="project" value="TreeGrafter"/>
</dbReference>
<dbReference type="SUPFAM" id="SSF57414">
    <property type="entry name" value="Hairpin loop containing domain-like"/>
    <property type="match status" value="2"/>
</dbReference>
<dbReference type="EMBL" id="HG994583">
    <property type="protein sequence ID" value="CAF2921378.1"/>
    <property type="molecule type" value="Genomic_DNA"/>
</dbReference>
<dbReference type="Gene3D" id="3.50.4.10">
    <property type="entry name" value="Hepatocyte Growth Factor"/>
    <property type="match status" value="2"/>
</dbReference>
<dbReference type="AlphaFoldDB" id="A0A7R8CSY5"/>
<dbReference type="SMART" id="SM00241">
    <property type="entry name" value="ZP"/>
    <property type="match status" value="1"/>
</dbReference>
<dbReference type="SMART" id="SM00473">
    <property type="entry name" value="PAN_AP"/>
    <property type="match status" value="2"/>
</dbReference>
<accession>A0A7R8CSY5</accession>
<evidence type="ECO:0000313" key="1">
    <source>
        <dbReference type="EMBL" id="CAF2921378.1"/>
    </source>
</evidence>
<dbReference type="Proteomes" id="UP000675881">
    <property type="component" value="Chromosome 4"/>
</dbReference>
<dbReference type="Pfam" id="PF00024">
    <property type="entry name" value="PAN_1"/>
    <property type="match status" value="2"/>
</dbReference>